<protein>
    <recommendedName>
        <fullName evidence="3">Potassium binding protein Kbp</fullName>
    </recommendedName>
</protein>
<dbReference type="FunFam" id="3.10.350.10:FF:000001">
    <property type="entry name" value="Peptidoglycan-binding protein LysM"/>
    <property type="match status" value="1"/>
</dbReference>
<dbReference type="CDD" id="cd00118">
    <property type="entry name" value="LysM"/>
    <property type="match status" value="1"/>
</dbReference>
<dbReference type="PANTHER" id="PTHR34700:SF8">
    <property type="entry name" value="POTASSIUM BINDING PROTEIN KBP"/>
    <property type="match status" value="1"/>
</dbReference>
<accession>A0A1H0CRH5</accession>
<dbReference type="EMBL" id="LT629705">
    <property type="protein sequence ID" value="SDN60487.1"/>
    <property type="molecule type" value="Genomic_DNA"/>
</dbReference>
<dbReference type="Gene3D" id="3.30.1340.30">
    <property type="match status" value="1"/>
</dbReference>
<evidence type="ECO:0000313" key="6">
    <source>
        <dbReference type="EMBL" id="SDN60487.1"/>
    </source>
</evidence>
<dbReference type="InterPro" id="IPR007055">
    <property type="entry name" value="BON_dom"/>
</dbReference>
<dbReference type="Pfam" id="PF01476">
    <property type="entry name" value="LysM"/>
    <property type="match status" value="1"/>
</dbReference>
<dbReference type="OrthoDB" id="370541at2"/>
<evidence type="ECO:0000256" key="3">
    <source>
        <dbReference type="ARBA" id="ARBA00072219"/>
    </source>
</evidence>
<gene>
    <name evidence="6" type="ORF">SAMN04489798_0704</name>
</gene>
<evidence type="ECO:0000259" key="5">
    <source>
        <dbReference type="PROSITE" id="PS51782"/>
    </source>
</evidence>
<evidence type="ECO:0000259" key="4">
    <source>
        <dbReference type="PROSITE" id="PS50914"/>
    </source>
</evidence>
<feature type="domain" description="BON" evidence="4">
    <location>
        <begin position="21"/>
        <end position="88"/>
    </location>
</feature>
<dbReference type="PANTHER" id="PTHR34700">
    <property type="entry name" value="POTASSIUM BINDING PROTEIN KBP"/>
    <property type="match status" value="1"/>
</dbReference>
<dbReference type="SMART" id="SM00257">
    <property type="entry name" value="LysM"/>
    <property type="match status" value="1"/>
</dbReference>
<dbReference type="InterPro" id="IPR036779">
    <property type="entry name" value="LysM_dom_sf"/>
</dbReference>
<dbReference type="PROSITE" id="PS51782">
    <property type="entry name" value="LYSM"/>
    <property type="match status" value="1"/>
</dbReference>
<feature type="domain" description="LysM" evidence="5">
    <location>
        <begin position="95"/>
        <end position="144"/>
    </location>
</feature>
<name>A0A1H0CRH5_9PSED</name>
<proteinExistence type="predicted"/>
<dbReference type="PROSITE" id="PS50914">
    <property type="entry name" value="BON"/>
    <property type="match status" value="1"/>
</dbReference>
<dbReference type="Pfam" id="PF04972">
    <property type="entry name" value="BON"/>
    <property type="match status" value="1"/>
</dbReference>
<dbReference type="GO" id="GO:0005737">
    <property type="term" value="C:cytoplasm"/>
    <property type="evidence" value="ECO:0007669"/>
    <property type="project" value="UniProtKB-SubCell"/>
</dbReference>
<evidence type="ECO:0000313" key="7">
    <source>
        <dbReference type="Proteomes" id="UP000198827"/>
    </source>
</evidence>
<dbReference type="Proteomes" id="UP000198827">
    <property type="component" value="Chromosome I"/>
</dbReference>
<comment type="subcellular location">
    <subcellularLocation>
        <location evidence="1">Cytoplasm</location>
    </subcellularLocation>
</comment>
<dbReference type="NCBIfam" id="NF008399">
    <property type="entry name" value="PRK11198.1"/>
    <property type="match status" value="1"/>
</dbReference>
<dbReference type="AlphaFoldDB" id="A0A1H0CRH5"/>
<dbReference type="RefSeq" id="WP_090176912.1">
    <property type="nucleotide sequence ID" value="NZ_LT629705.1"/>
</dbReference>
<dbReference type="SUPFAM" id="SSF54106">
    <property type="entry name" value="LysM domain"/>
    <property type="match status" value="1"/>
</dbReference>
<organism evidence="6 7">
    <name type="scientific">Pseudomonas arsenicoxydans</name>
    <dbReference type="NCBI Taxonomy" id="702115"/>
    <lineage>
        <taxon>Bacteria</taxon>
        <taxon>Pseudomonadati</taxon>
        <taxon>Pseudomonadota</taxon>
        <taxon>Gammaproteobacteria</taxon>
        <taxon>Pseudomonadales</taxon>
        <taxon>Pseudomonadaceae</taxon>
        <taxon>Pseudomonas</taxon>
    </lineage>
</organism>
<keyword evidence="2" id="KW-0963">Cytoplasm</keyword>
<dbReference type="InterPro" id="IPR052196">
    <property type="entry name" value="Bact_Kbp"/>
</dbReference>
<reference evidence="6 7" key="1">
    <citation type="submission" date="2016-10" db="EMBL/GenBank/DDBJ databases">
        <authorList>
            <person name="de Groot N.N."/>
        </authorList>
    </citation>
    <scope>NUCLEOTIDE SEQUENCE [LARGE SCALE GENOMIC DNA]</scope>
    <source>
        <strain evidence="6 7">CECT 7543</strain>
    </source>
</reference>
<dbReference type="Gene3D" id="3.10.350.10">
    <property type="entry name" value="LysM domain"/>
    <property type="match status" value="1"/>
</dbReference>
<evidence type="ECO:0000256" key="2">
    <source>
        <dbReference type="ARBA" id="ARBA00022490"/>
    </source>
</evidence>
<sequence length="146" mass="15512">MSIFSFVKEAGEKLIDLLTPGNANASEQLKEHISKVGLGNPNVQATVDGDKVTVTGEVGSQEEKEKILLAVGNIAGVGSVDDQITVTGPVVVAAKFVTVVKGDTLSAISLRVYGDANKYQKIFEANKPMLKDVNKIYPGQSLRIPE</sequence>
<dbReference type="InterPro" id="IPR018392">
    <property type="entry name" value="LysM"/>
</dbReference>
<evidence type="ECO:0000256" key="1">
    <source>
        <dbReference type="ARBA" id="ARBA00004496"/>
    </source>
</evidence>